<evidence type="ECO:0000313" key="2">
    <source>
        <dbReference type="RefSeq" id="XP_045371994.1"/>
    </source>
</evidence>
<sequence length="94" mass="10543">MYKRWAGSERSKPLGISTLQPLVNLVHTQPRMSQQKQKQCAPPQQCCPPPQLCCPPPQQTKQACQPPPKCKEPCAPKCQPKCPPPQQCQKSKQK</sequence>
<accession>A0A9W3G439</accession>
<dbReference type="RefSeq" id="XP_045371994.1">
    <property type="nucleotide sequence ID" value="XM_045516038.1"/>
</dbReference>
<gene>
    <name evidence="2" type="primary">LOC123616595</name>
</gene>
<dbReference type="AlphaFoldDB" id="A0A9W3G439"/>
<dbReference type="PRINTS" id="PR00021">
    <property type="entry name" value="PRORICH"/>
</dbReference>
<reference evidence="2" key="1">
    <citation type="submission" date="2025-08" db="UniProtKB">
        <authorList>
            <consortium name="RefSeq"/>
        </authorList>
    </citation>
    <scope>IDENTIFICATION</scope>
    <source>
        <tissue evidence="2">Blood</tissue>
    </source>
</reference>
<organism evidence="2">
    <name type="scientific">Camelus bactrianus</name>
    <name type="common">Bactrian camel</name>
    <dbReference type="NCBI Taxonomy" id="9837"/>
    <lineage>
        <taxon>Eukaryota</taxon>
        <taxon>Metazoa</taxon>
        <taxon>Chordata</taxon>
        <taxon>Craniata</taxon>
        <taxon>Vertebrata</taxon>
        <taxon>Euteleostomi</taxon>
        <taxon>Mammalia</taxon>
        <taxon>Eutheria</taxon>
        <taxon>Laurasiatheria</taxon>
        <taxon>Artiodactyla</taxon>
        <taxon>Tylopoda</taxon>
        <taxon>Camelidae</taxon>
        <taxon>Camelus</taxon>
    </lineage>
</organism>
<proteinExistence type="predicted"/>
<protein>
    <submittedName>
        <fullName evidence="2">Small proline-rich protein 5</fullName>
    </submittedName>
</protein>
<feature type="region of interest" description="Disordered" evidence="1">
    <location>
        <begin position="73"/>
        <end position="94"/>
    </location>
</feature>
<name>A0A9W3G439_CAMBA</name>
<evidence type="ECO:0000256" key="1">
    <source>
        <dbReference type="SAM" id="MobiDB-lite"/>
    </source>
</evidence>